<sequence>MNRIDFIFTKSKNFRIVLLISFLLFVSHTTSQNVNNSEFLKNIINSYQDHKGFDEKEFPLGVFTKEYYKNEADFALSKLEELSNINVDELTETEQISYELLKFVLQDKIDFYRFECYLNPLLSDSGFHNNLTYNVRPLTNYNQIKTYLNTLNAIPDFVDQHFANLREGLEKGISQSRVVFNGYESTYNDHIVDDYKDSFYYSPFKNLPQSLTQSQKDSVLRVAKAVIEDIVTPQFKRIKSFFETEYLPKTRTSLGALNLPNGKDFYQNRINYYTTSTKYTSDDIHQIGLREVARIKLEMQAIINDLNFNGDFLDFLQFLRSDEQFYAKSAKELLMIARDMSKRADAQLPKFFKTLPRKPYGVNPVPDAIAPKYTGGRYVETTKESTDPGYYWVNTYNLPSRPLYTLPSLTVHEAVPGHHLQITLNNELGDSIPKFRRDLYLSAYGEGWGLYSEFLADEMGMYTTPYEQFGRLTYEMWRACRLVVDTGIHAKGWTREEVLDYMASNTALSIHEINTETDRYISWPGQALSYKMGELKIRALRKKAEEALGQKFDIREFHEIVLEQGTVTLPILENRVNSYIDRVKNE</sequence>
<dbReference type="InterPro" id="IPR010281">
    <property type="entry name" value="DUF885"/>
</dbReference>
<protein>
    <submittedName>
        <fullName evidence="1">DUF885 domain-containing protein</fullName>
    </submittedName>
</protein>
<evidence type="ECO:0000313" key="1">
    <source>
        <dbReference type="EMBL" id="MBC3758097.1"/>
    </source>
</evidence>
<dbReference type="AlphaFoldDB" id="A0A923HAG9"/>
<dbReference type="PANTHER" id="PTHR33361">
    <property type="entry name" value="GLR0591 PROTEIN"/>
    <property type="match status" value="1"/>
</dbReference>
<reference evidence="1" key="1">
    <citation type="submission" date="2020-08" db="EMBL/GenBank/DDBJ databases">
        <title>Hyunsoonleella sp. strain SJ7 genome sequencing and assembly.</title>
        <authorList>
            <person name="Kim I."/>
        </authorList>
    </citation>
    <scope>NUCLEOTIDE SEQUENCE</scope>
    <source>
        <strain evidence="1">SJ7</strain>
    </source>
</reference>
<name>A0A923HAG9_9FLAO</name>
<organism evidence="1 2">
    <name type="scientific">Hyunsoonleella aquatilis</name>
    <dbReference type="NCBI Taxonomy" id="2762758"/>
    <lineage>
        <taxon>Bacteria</taxon>
        <taxon>Pseudomonadati</taxon>
        <taxon>Bacteroidota</taxon>
        <taxon>Flavobacteriia</taxon>
        <taxon>Flavobacteriales</taxon>
        <taxon>Flavobacteriaceae</taxon>
    </lineage>
</organism>
<evidence type="ECO:0000313" key="2">
    <source>
        <dbReference type="Proteomes" id="UP000656244"/>
    </source>
</evidence>
<gene>
    <name evidence="1" type="ORF">H7U19_06750</name>
</gene>
<accession>A0A923HAG9</accession>
<dbReference type="Pfam" id="PF05960">
    <property type="entry name" value="DUF885"/>
    <property type="match status" value="1"/>
</dbReference>
<dbReference type="PANTHER" id="PTHR33361:SF2">
    <property type="entry name" value="DUF885 DOMAIN-CONTAINING PROTEIN"/>
    <property type="match status" value="1"/>
</dbReference>
<comment type="caution">
    <text evidence="1">The sequence shown here is derived from an EMBL/GenBank/DDBJ whole genome shotgun (WGS) entry which is preliminary data.</text>
</comment>
<dbReference type="RefSeq" id="WP_186560528.1">
    <property type="nucleotide sequence ID" value="NZ_JACNMF010000002.1"/>
</dbReference>
<proteinExistence type="predicted"/>
<dbReference type="EMBL" id="JACNMF010000002">
    <property type="protein sequence ID" value="MBC3758097.1"/>
    <property type="molecule type" value="Genomic_DNA"/>
</dbReference>
<dbReference type="Proteomes" id="UP000656244">
    <property type="component" value="Unassembled WGS sequence"/>
</dbReference>
<keyword evidence="2" id="KW-1185">Reference proteome</keyword>